<name>A0ABZ3DGJ5_9BURK</name>
<evidence type="ECO:0008006" key="4">
    <source>
        <dbReference type="Google" id="ProtNLM"/>
    </source>
</evidence>
<dbReference type="RefSeq" id="WP_342702971.1">
    <property type="nucleotide sequence ID" value="NZ_CP109821.1"/>
</dbReference>
<evidence type="ECO:0000256" key="1">
    <source>
        <dbReference type="SAM" id="MobiDB-lite"/>
    </source>
</evidence>
<dbReference type="Proteomes" id="UP001448498">
    <property type="component" value="Chromosome 1"/>
</dbReference>
<accession>A0ABZ3DGJ5</accession>
<sequence>MEVEYCGGGDGGHVSVSLLTGKSRREYKFIVENRAYSVSVDSDIELKDDGKRGLGVANGGGRAGDGMWYWVFDQKKKLYQYIGEAPRLYRSKAKCGEIFSIESGSGDVQSVRYGYQVKSDRLILVSAMGFIPVDDVYEISLMTCTPDSRCDEVDRLKDVSPEKAQRYMNGTEDCDQERGPGN</sequence>
<gene>
    <name evidence="2" type="ORF">OHZ10_15590</name>
</gene>
<organism evidence="2 3">
    <name type="scientific">Burkholderia arboris</name>
    <dbReference type="NCBI Taxonomy" id="488730"/>
    <lineage>
        <taxon>Bacteria</taxon>
        <taxon>Pseudomonadati</taxon>
        <taxon>Pseudomonadota</taxon>
        <taxon>Betaproteobacteria</taxon>
        <taxon>Burkholderiales</taxon>
        <taxon>Burkholderiaceae</taxon>
        <taxon>Burkholderia</taxon>
        <taxon>Burkholderia cepacia complex</taxon>
    </lineage>
</organism>
<protein>
    <recommendedName>
        <fullName evidence="4">Lipoprotein</fullName>
    </recommendedName>
</protein>
<feature type="region of interest" description="Disordered" evidence="1">
    <location>
        <begin position="161"/>
        <end position="182"/>
    </location>
</feature>
<keyword evidence="3" id="KW-1185">Reference proteome</keyword>
<reference evidence="2 3" key="1">
    <citation type="submission" date="2022-10" db="EMBL/GenBank/DDBJ databases">
        <title>Genomic of Burkholderia cepacia PN-1.</title>
        <authorList>
            <person name="Yang Y."/>
            <person name="Guan H."/>
            <person name="Huang J."/>
        </authorList>
    </citation>
    <scope>NUCLEOTIDE SEQUENCE [LARGE SCALE GENOMIC DNA]</scope>
    <source>
        <strain evidence="2 3">PN-1</strain>
    </source>
</reference>
<evidence type="ECO:0000313" key="3">
    <source>
        <dbReference type="Proteomes" id="UP001448498"/>
    </source>
</evidence>
<dbReference type="EMBL" id="CP109821">
    <property type="protein sequence ID" value="XAE47756.1"/>
    <property type="molecule type" value="Genomic_DNA"/>
</dbReference>
<evidence type="ECO:0000313" key="2">
    <source>
        <dbReference type="EMBL" id="XAE47756.1"/>
    </source>
</evidence>
<proteinExistence type="predicted"/>